<dbReference type="GO" id="GO:0043956">
    <property type="term" value="F:3-hydroxypropionyl-CoA dehydratase activity"/>
    <property type="evidence" value="ECO:0007669"/>
    <property type="project" value="UniProtKB-EC"/>
</dbReference>
<sequence length="273" mass="30118">MVQEPKVLLEMDDTGQIATLWLNRPEKMNALNWAIFSQLADHLDALSFNKKVRIILLKSKAKVFSAGIDLKFLAGQDPTAPKFDFTGSPFRYGMKTTLQNIFTKIATLEIPVIAVIDGICYGSGFELALACDFRYATTQSTFQMKESYLGIIPDLGGSTRLSRLVNVSHTKELCLAGRLVNAIEGFRMGFLNGVANTPEDLEGDVNSMVQSLLRAAPLAVGMGKRMIDALYTESCAEGLDREAMVNSVLINTKDFKIGVASFFDKEDPKWRGK</sequence>
<dbReference type="Pfam" id="PF00378">
    <property type="entry name" value="ECH_1"/>
    <property type="match status" value="1"/>
</dbReference>
<dbReference type="EC" id="4.2.1.116" evidence="1"/>
<dbReference type="CDD" id="cd06558">
    <property type="entry name" value="crotonase-like"/>
    <property type="match status" value="1"/>
</dbReference>
<organism evidence="1 2">
    <name type="scientific">Candidatus Lokiarchaeum ossiferum</name>
    <dbReference type="NCBI Taxonomy" id="2951803"/>
    <lineage>
        <taxon>Archaea</taxon>
        <taxon>Promethearchaeati</taxon>
        <taxon>Promethearchaeota</taxon>
        <taxon>Promethearchaeia</taxon>
        <taxon>Promethearchaeales</taxon>
        <taxon>Promethearchaeaceae</taxon>
        <taxon>Candidatus Lokiarchaeum</taxon>
    </lineage>
</organism>
<accession>A0ABY6HR08</accession>
<dbReference type="EMBL" id="CP104013">
    <property type="protein sequence ID" value="UYP45947.1"/>
    <property type="molecule type" value="Genomic_DNA"/>
</dbReference>
<gene>
    <name evidence="1" type="ORF">NEF87_002232</name>
</gene>
<dbReference type="SUPFAM" id="SSF52096">
    <property type="entry name" value="ClpP/crotonase"/>
    <property type="match status" value="1"/>
</dbReference>
<dbReference type="Proteomes" id="UP001208689">
    <property type="component" value="Chromosome"/>
</dbReference>
<protein>
    <submittedName>
        <fullName evidence="1">3-hydroxypropionyl-coenzyme A dehydratase</fullName>
        <ecNumber evidence="1">4.2.1.116</ecNumber>
    </submittedName>
</protein>
<evidence type="ECO:0000313" key="2">
    <source>
        <dbReference type="Proteomes" id="UP001208689"/>
    </source>
</evidence>
<dbReference type="PANTHER" id="PTHR11941:SF54">
    <property type="entry name" value="ENOYL-COA HYDRATASE, MITOCHONDRIAL"/>
    <property type="match status" value="1"/>
</dbReference>
<dbReference type="InterPro" id="IPR001753">
    <property type="entry name" value="Enoyl-CoA_hydra/iso"/>
</dbReference>
<dbReference type="Gene3D" id="3.90.226.10">
    <property type="entry name" value="2-enoyl-CoA Hydratase, Chain A, domain 1"/>
    <property type="match status" value="1"/>
</dbReference>
<dbReference type="PANTHER" id="PTHR11941">
    <property type="entry name" value="ENOYL-COA HYDRATASE-RELATED"/>
    <property type="match status" value="1"/>
</dbReference>
<evidence type="ECO:0000313" key="1">
    <source>
        <dbReference type="EMBL" id="UYP45947.1"/>
    </source>
</evidence>
<proteinExistence type="predicted"/>
<keyword evidence="1" id="KW-0456">Lyase</keyword>
<name>A0ABY6HR08_9ARCH</name>
<reference evidence="1" key="1">
    <citation type="submission" date="2022-09" db="EMBL/GenBank/DDBJ databases">
        <title>Actin cytoskeleton and complex cell architecture in an #Asgard archaeon.</title>
        <authorList>
            <person name="Ponce Toledo R.I."/>
            <person name="Schleper C."/>
            <person name="Rodrigues Oliveira T."/>
            <person name="Wollweber F."/>
            <person name="Xu J."/>
            <person name="Rittmann S."/>
            <person name="Klingl A."/>
            <person name="Pilhofer M."/>
        </authorList>
    </citation>
    <scope>NUCLEOTIDE SEQUENCE</scope>
    <source>
        <strain evidence="1">B-35</strain>
    </source>
</reference>
<keyword evidence="2" id="KW-1185">Reference proteome</keyword>
<dbReference type="InterPro" id="IPR029045">
    <property type="entry name" value="ClpP/crotonase-like_dom_sf"/>
</dbReference>